<reference evidence="2" key="1">
    <citation type="journal article" date="2009" name="PLoS ONE">
        <title>Methylobacterium genome sequences: a reference blueprint to investigate microbial metabolism of C1 compounds from natural and industrial sources.</title>
        <authorList>
            <person name="Vuilleumier S."/>
            <person name="Chistoserdova L."/>
            <person name="Lee M.-C."/>
            <person name="Bringel F."/>
            <person name="Lajus A."/>
            <person name="Zhou Y."/>
            <person name="Gourion B."/>
            <person name="Barbe V."/>
            <person name="Chang J."/>
            <person name="Cruveiller S."/>
            <person name="Dossat C."/>
            <person name="Gillett W."/>
            <person name="Gruffaz C."/>
            <person name="Haugen E."/>
            <person name="Hourcade E."/>
            <person name="Levy R."/>
            <person name="Mangenot S."/>
            <person name="Muller E."/>
            <person name="Nadalig T."/>
            <person name="Pagni M."/>
            <person name="Penny C."/>
            <person name="Peyraud R."/>
            <person name="Robinson D.G."/>
            <person name="Roche D."/>
            <person name="Rouy Z."/>
            <person name="Saenampechek C."/>
            <person name="Salvignol G."/>
            <person name="Vallenet D."/>
            <person name="Wu Z."/>
            <person name="Marx C.J."/>
            <person name="Vorholt J.A."/>
            <person name="Olson M.V."/>
            <person name="Kaul R."/>
            <person name="Weissenbach J."/>
            <person name="Medigue C."/>
            <person name="Lidstrom M.E."/>
        </authorList>
    </citation>
    <scope>NUCLEOTIDE SEQUENCE [LARGE SCALE GENOMIC DNA]</scope>
    <source>
        <strain evidence="2">DSM 6343 / CIP 106787 / DM4</strain>
    </source>
</reference>
<accession>C7CC97</accession>
<gene>
    <name evidence="1" type="ORF">METD_I0809</name>
</gene>
<evidence type="ECO:0000313" key="1">
    <source>
        <dbReference type="EMBL" id="CAX22443.1"/>
    </source>
</evidence>
<dbReference type="KEGG" id="mdi:METDI0809"/>
<evidence type="ECO:0000313" key="2">
    <source>
        <dbReference type="Proteomes" id="UP000008070"/>
    </source>
</evidence>
<protein>
    <submittedName>
        <fullName evidence="1">Uncharacterized protein</fullName>
    </submittedName>
</protein>
<proteinExistence type="predicted"/>
<dbReference type="AlphaFoldDB" id="C7CC97"/>
<dbReference type="HOGENOM" id="CLU_2082031_0_0_5"/>
<dbReference type="Proteomes" id="UP000008070">
    <property type="component" value="Chromosome"/>
</dbReference>
<sequence length="117" mass="13208">MSENGGPYEPAHAFIKAMMTGSVYRDPGKLNPIASHAVRRSPRRKATHDAEVVSMMRYLIDYYRADLLTHPAFDRVLEEMTAVSDSPAARRRLSALNTNYDRWDLLIASVVDSLGRQ</sequence>
<organism evidence="1 2">
    <name type="scientific">Methylorubrum extorquens (strain DSM 6343 / CIP 106787 / DM4)</name>
    <name type="common">Methylobacterium extorquens</name>
    <dbReference type="NCBI Taxonomy" id="661410"/>
    <lineage>
        <taxon>Bacteria</taxon>
        <taxon>Pseudomonadati</taxon>
        <taxon>Pseudomonadota</taxon>
        <taxon>Alphaproteobacteria</taxon>
        <taxon>Hyphomicrobiales</taxon>
        <taxon>Methylobacteriaceae</taxon>
        <taxon>Methylorubrum</taxon>
    </lineage>
</organism>
<name>C7CC97_METED</name>
<dbReference type="EMBL" id="FP103042">
    <property type="protein sequence ID" value="CAX22443.1"/>
    <property type="molecule type" value="Genomic_DNA"/>
</dbReference>